<sequence length="82" mass="9418">MLEYCVRSHNTTESHLAAWPKLGSNGFREGICATIPYATIWVIWCIHNAMIFNSEVFSVEKAVARIKWTVWVWMELSRAMGA</sequence>
<reference evidence="1 2" key="1">
    <citation type="submission" date="2020-06" db="EMBL/GenBank/DDBJ databases">
        <title>Transcriptomic and genomic resources for Thalictrum thalictroides and T. hernandezii: Facilitating candidate gene discovery in an emerging model plant lineage.</title>
        <authorList>
            <person name="Arias T."/>
            <person name="Riano-Pachon D.M."/>
            <person name="Di Stilio V.S."/>
        </authorList>
    </citation>
    <scope>NUCLEOTIDE SEQUENCE [LARGE SCALE GENOMIC DNA]</scope>
    <source>
        <strain evidence="2">cv. WT478/WT964</strain>
        <tissue evidence="1">Leaves</tissue>
    </source>
</reference>
<keyword evidence="2" id="KW-1185">Reference proteome</keyword>
<name>A0A7J6UT57_THATH</name>
<dbReference type="Proteomes" id="UP000554482">
    <property type="component" value="Unassembled WGS sequence"/>
</dbReference>
<protein>
    <submittedName>
        <fullName evidence="1">Uncharacterized protein</fullName>
    </submittedName>
</protein>
<accession>A0A7J6UT57</accession>
<evidence type="ECO:0000313" key="1">
    <source>
        <dbReference type="EMBL" id="KAF5175737.1"/>
    </source>
</evidence>
<proteinExistence type="predicted"/>
<dbReference type="EMBL" id="JABWDY010043656">
    <property type="protein sequence ID" value="KAF5175737.1"/>
    <property type="molecule type" value="Genomic_DNA"/>
</dbReference>
<evidence type="ECO:0000313" key="2">
    <source>
        <dbReference type="Proteomes" id="UP000554482"/>
    </source>
</evidence>
<dbReference type="AlphaFoldDB" id="A0A7J6UT57"/>
<comment type="caution">
    <text evidence="1">The sequence shown here is derived from an EMBL/GenBank/DDBJ whole genome shotgun (WGS) entry which is preliminary data.</text>
</comment>
<gene>
    <name evidence="1" type="ORF">FRX31_034674</name>
</gene>
<organism evidence="1 2">
    <name type="scientific">Thalictrum thalictroides</name>
    <name type="common">Rue-anemone</name>
    <name type="synonym">Anemone thalictroides</name>
    <dbReference type="NCBI Taxonomy" id="46969"/>
    <lineage>
        <taxon>Eukaryota</taxon>
        <taxon>Viridiplantae</taxon>
        <taxon>Streptophyta</taxon>
        <taxon>Embryophyta</taxon>
        <taxon>Tracheophyta</taxon>
        <taxon>Spermatophyta</taxon>
        <taxon>Magnoliopsida</taxon>
        <taxon>Ranunculales</taxon>
        <taxon>Ranunculaceae</taxon>
        <taxon>Thalictroideae</taxon>
        <taxon>Thalictrum</taxon>
    </lineage>
</organism>